<dbReference type="PROSITE" id="PS51257">
    <property type="entry name" value="PROKAR_LIPOPROTEIN"/>
    <property type="match status" value="1"/>
</dbReference>
<dbReference type="InterPro" id="IPR047574">
    <property type="entry name" value="AD"/>
</dbReference>
<dbReference type="SMART" id="SM00995">
    <property type="entry name" value="AD"/>
    <property type="match status" value="1"/>
</dbReference>
<evidence type="ECO:0000313" key="2">
    <source>
        <dbReference type="EMBL" id="KAK2164292.1"/>
    </source>
</evidence>
<dbReference type="InterPro" id="IPR039683">
    <property type="entry name" value="Lsm12-like"/>
</dbReference>
<reference evidence="2" key="1">
    <citation type="journal article" date="2023" name="Mol. Biol. Evol.">
        <title>Third-Generation Sequencing Reveals the Adaptive Role of the Epigenome in Three Deep-Sea Polychaetes.</title>
        <authorList>
            <person name="Perez M."/>
            <person name="Aroh O."/>
            <person name="Sun Y."/>
            <person name="Lan Y."/>
            <person name="Juniper S.K."/>
            <person name="Young C.R."/>
            <person name="Angers B."/>
            <person name="Qian P.Y."/>
        </authorList>
    </citation>
    <scope>NUCLEOTIDE SEQUENCE</scope>
    <source>
        <strain evidence="2">P08H-3</strain>
    </source>
</reference>
<evidence type="ECO:0000313" key="3">
    <source>
        <dbReference type="Proteomes" id="UP001208570"/>
    </source>
</evidence>
<feature type="domain" description="AD" evidence="1">
    <location>
        <begin position="82"/>
        <end position="175"/>
    </location>
</feature>
<keyword evidence="3" id="KW-1185">Reference proteome</keyword>
<comment type="caution">
    <text evidence="2">The sequence shown here is derived from an EMBL/GenBank/DDBJ whole genome shotgun (WGS) entry which is preliminary data.</text>
</comment>
<name>A0AAD9K3N9_9ANNE</name>
<dbReference type="InterPro" id="IPR048478">
    <property type="entry name" value="LSM12_LSM"/>
</dbReference>
<dbReference type="InterPro" id="IPR019181">
    <property type="entry name" value="LSM12_ABD"/>
</dbReference>
<protein>
    <recommendedName>
        <fullName evidence="1">AD domain-containing protein</fullName>
    </recommendedName>
</protein>
<dbReference type="EMBL" id="JAODUP010000066">
    <property type="protein sequence ID" value="KAK2164292.1"/>
    <property type="molecule type" value="Genomic_DNA"/>
</dbReference>
<proteinExistence type="predicted"/>
<dbReference type="Pfam" id="PF21166">
    <property type="entry name" value="LSM12_LSM"/>
    <property type="match status" value="1"/>
</dbReference>
<dbReference type="Proteomes" id="UP001208570">
    <property type="component" value="Unassembled WGS sequence"/>
</dbReference>
<evidence type="ECO:0000259" key="1">
    <source>
        <dbReference type="PROSITE" id="PS52001"/>
    </source>
</evidence>
<sequence length="187" mass="20852">MKINMATDDNYFTVGMVVSCKTCHGQNVQGEVLAFDYNSKVLVIKSPSPNKPGLHDVRILNLSFVSDITVLREATEQIPTLKNLNLQKLNSRISTSIADKRRQVNYIGVGVTPQAQKLFHAITKTISDVKWDKETIIVMNDVTIKPPYGVDNVEGKQSAIAHVRKIVEKYYRDQQRESSPASSTSSS</sequence>
<dbReference type="Pfam" id="PF09793">
    <property type="entry name" value="AD"/>
    <property type="match status" value="1"/>
</dbReference>
<dbReference type="PROSITE" id="PS52001">
    <property type="entry name" value="AD"/>
    <property type="match status" value="1"/>
</dbReference>
<dbReference type="AlphaFoldDB" id="A0AAD9K3N9"/>
<gene>
    <name evidence="2" type="ORF">LSH36_66g03012</name>
</gene>
<organism evidence="2 3">
    <name type="scientific">Paralvinella palmiformis</name>
    <dbReference type="NCBI Taxonomy" id="53620"/>
    <lineage>
        <taxon>Eukaryota</taxon>
        <taxon>Metazoa</taxon>
        <taxon>Spiralia</taxon>
        <taxon>Lophotrochozoa</taxon>
        <taxon>Annelida</taxon>
        <taxon>Polychaeta</taxon>
        <taxon>Sedentaria</taxon>
        <taxon>Canalipalpata</taxon>
        <taxon>Terebellida</taxon>
        <taxon>Terebelliformia</taxon>
        <taxon>Alvinellidae</taxon>
        <taxon>Paralvinella</taxon>
    </lineage>
</organism>
<accession>A0AAD9K3N9</accession>
<dbReference type="PANTHER" id="PTHR13542">
    <property type="entry name" value="LSM12 HOMOLOG"/>
    <property type="match status" value="1"/>
</dbReference>